<dbReference type="EMBL" id="DQ390456">
    <property type="protein sequence ID" value="ABG49244.1"/>
    <property type="molecule type" value="Genomic_DNA"/>
</dbReference>
<evidence type="ECO:0000313" key="1">
    <source>
        <dbReference type="EMBL" id="ABG49244.1"/>
    </source>
</evidence>
<geneLocation type="plasmid" evidence="1">
    <name>pLEW6932</name>
</geneLocation>
<dbReference type="AlphaFoldDB" id="Q0ZKN0"/>
<name>Q0ZKN0_9STAP</name>
<dbReference type="GeneID" id="93721850"/>
<dbReference type="RefSeq" id="WP_011867727.1">
    <property type="nucleotide sequence ID" value="NC_009130.1"/>
</dbReference>
<organism evidence="1">
    <name type="scientific">Staphylococcus sp. 693-2</name>
    <dbReference type="NCBI Taxonomy" id="373067"/>
    <lineage>
        <taxon>Bacteria</taxon>
        <taxon>Bacillati</taxon>
        <taxon>Bacillota</taxon>
        <taxon>Bacilli</taxon>
        <taxon>Bacillales</taxon>
        <taxon>Staphylococcaceae</taxon>
        <taxon>Staphylococcus</taxon>
    </lineage>
</organism>
<reference evidence="1" key="1">
    <citation type="journal article" date="2006" name="Appl. Environ. Microbiol.">
        <title>Facile recovery of individual high-molecular-weight, low-copy-number natural plasmids for genomic sequencing.</title>
        <authorList>
            <person name="Williams L.E."/>
            <person name="Detter C."/>
            <person name="Barry K."/>
            <person name="Lapidus A."/>
            <person name="Summers A.O."/>
        </authorList>
    </citation>
    <scope>NUCLEOTIDE SEQUENCE</scope>
    <source>
        <strain evidence="1">693-2</strain>
        <plasmid evidence="1">pLEW6932</plasmid>
    </source>
</reference>
<sequence length="41" mass="4818">MKYTIEKKDNEYLLTLISDSSEYFEKGFTIILIPQELESTS</sequence>
<proteinExistence type="predicted"/>
<keyword evidence="1" id="KW-0614">Plasmid</keyword>
<accession>Q0ZKN0</accession>
<protein>
    <submittedName>
        <fullName evidence="1">Uncharacterized protein</fullName>
    </submittedName>
</protein>